<protein>
    <submittedName>
        <fullName evidence="1">Uncharacterized protein</fullName>
    </submittedName>
</protein>
<evidence type="ECO:0000313" key="1">
    <source>
        <dbReference type="EMBL" id="PSR45249.1"/>
    </source>
</evidence>
<dbReference type="EMBL" id="PYHO01000018">
    <property type="protein sequence ID" value="PSR45249.1"/>
    <property type="molecule type" value="Genomic_DNA"/>
</dbReference>
<dbReference type="Proteomes" id="UP000240892">
    <property type="component" value="Unassembled WGS sequence"/>
</dbReference>
<evidence type="ECO:0000313" key="2">
    <source>
        <dbReference type="Proteomes" id="UP000240892"/>
    </source>
</evidence>
<comment type="caution">
    <text evidence="1">The sequence shown here is derived from an EMBL/GenBank/DDBJ whole genome shotgun (WGS) entry which is preliminary data.</text>
</comment>
<keyword evidence="2" id="KW-1185">Reference proteome</keyword>
<proteinExistence type="predicted"/>
<reference evidence="1 2" key="1">
    <citation type="submission" date="2018-03" db="EMBL/GenBank/DDBJ databases">
        <title>First report of an OXA-48+CTX-M-M-producing Kluyvera ascorbata clone recovered from patients admitted in a University Hospital in Madrid, Spain.</title>
        <authorList>
            <person name="Hernandez-Garcia M."/>
            <person name="Leon-Sampedro R."/>
            <person name="Perez-Viso B."/>
            <person name="Morosini M.I."/>
            <person name="Lopez-Fresnena N."/>
            <person name="Coque T.M."/>
            <person name="Bonten M."/>
            <person name="Malhotra-Kumar S."/>
            <person name="Ruiz-Garbajosa P."/>
            <person name="Canton R."/>
        </authorList>
    </citation>
    <scope>NUCLEOTIDE SEQUENCE [LARGE SCALE GENOMIC DNA]</scope>
    <source>
        <strain evidence="1 2">KA2</strain>
    </source>
</reference>
<gene>
    <name evidence="1" type="ORF">C8256_19305</name>
</gene>
<dbReference type="AlphaFoldDB" id="A0A2T2XY66"/>
<accession>A0A2T2XY66</accession>
<organism evidence="1 2">
    <name type="scientific">Kluyvera genomosp. 2</name>
    <dbReference type="NCBI Taxonomy" id="2774054"/>
    <lineage>
        <taxon>Bacteria</taxon>
        <taxon>Pseudomonadati</taxon>
        <taxon>Pseudomonadota</taxon>
        <taxon>Gammaproteobacteria</taxon>
        <taxon>Enterobacterales</taxon>
        <taxon>Enterobacteriaceae</taxon>
        <taxon>Kluyvera</taxon>
    </lineage>
</organism>
<sequence>MGYGFSKTLTESIRISSVKHLSRDIVSLGSSLNNTRDDILLVEDNLGDFGFMKSRWISYFLNGRPVIFAPSLQAGGYIYNLKDVYEKYKSEAKLKLVLTESLGTHDDVIFKNNTYAIKRISPDYYENFQLNGFSNQEGWGAWIGKNASIKFDTSCSRTASFDVVRRFEGMGTNHIIHIRVGSHEKTYNYHDGETLNITVPISSEFPEVYITADGEVKSPKDLNMSSDDRYLSYGIKSIHASKCQ</sequence>
<name>A0A2T2XY66_9ENTR</name>